<dbReference type="PROSITE" id="PS51900">
    <property type="entry name" value="CB"/>
    <property type="match status" value="1"/>
</dbReference>
<dbReference type="InterPro" id="IPR013762">
    <property type="entry name" value="Integrase-like_cat_sf"/>
</dbReference>
<evidence type="ECO:0000256" key="2">
    <source>
        <dbReference type="ARBA" id="ARBA00023125"/>
    </source>
</evidence>
<evidence type="ECO:0000259" key="5">
    <source>
        <dbReference type="PROSITE" id="PS51900"/>
    </source>
</evidence>
<dbReference type="Gene3D" id="1.10.443.10">
    <property type="entry name" value="Intergrase catalytic core"/>
    <property type="match status" value="1"/>
</dbReference>
<dbReference type="InterPro" id="IPR044068">
    <property type="entry name" value="CB"/>
</dbReference>
<organism evidence="6 7">
    <name type="scientific">[Empedobacter] haloabium</name>
    <dbReference type="NCBI Taxonomy" id="592317"/>
    <lineage>
        <taxon>Bacteria</taxon>
        <taxon>Pseudomonadati</taxon>
        <taxon>Pseudomonadota</taxon>
        <taxon>Betaproteobacteria</taxon>
        <taxon>Burkholderiales</taxon>
        <taxon>Oxalobacteraceae</taxon>
        <taxon>Telluria group</taxon>
        <taxon>Telluria group incertae sedis</taxon>
    </lineage>
</organism>
<dbReference type="InterPro" id="IPR011010">
    <property type="entry name" value="DNA_brk_join_enz"/>
</dbReference>
<keyword evidence="3" id="KW-0233">DNA recombination</keyword>
<name>A0ABZ1UTM4_9BURK</name>
<keyword evidence="7" id="KW-1185">Reference proteome</keyword>
<protein>
    <recommendedName>
        <fullName evidence="5">Core-binding (CB) domain-containing protein</fullName>
    </recommendedName>
</protein>
<dbReference type="SUPFAM" id="SSF56349">
    <property type="entry name" value="DNA breaking-rejoining enzymes"/>
    <property type="match status" value="1"/>
</dbReference>
<dbReference type="Gene3D" id="1.10.150.130">
    <property type="match status" value="1"/>
</dbReference>
<dbReference type="EMBL" id="CP136508">
    <property type="protein sequence ID" value="WUR16026.1"/>
    <property type="molecule type" value="Genomic_DNA"/>
</dbReference>
<evidence type="ECO:0000313" key="6">
    <source>
        <dbReference type="EMBL" id="WUR16026.1"/>
    </source>
</evidence>
<proteinExistence type="predicted"/>
<gene>
    <name evidence="6" type="ORF">E7V67_013255</name>
</gene>
<accession>A0ABZ1UTM4</accession>
<dbReference type="InterPro" id="IPR010998">
    <property type="entry name" value="Integrase_recombinase_N"/>
</dbReference>
<dbReference type="Proteomes" id="UP000321323">
    <property type="component" value="Chromosome"/>
</dbReference>
<keyword evidence="1" id="KW-0229">DNA integration</keyword>
<feature type="domain" description="Core-binding (CB)" evidence="5">
    <location>
        <begin position="549"/>
        <end position="653"/>
    </location>
</feature>
<evidence type="ECO:0000313" key="7">
    <source>
        <dbReference type="Proteomes" id="UP000321323"/>
    </source>
</evidence>
<evidence type="ECO:0000256" key="1">
    <source>
        <dbReference type="ARBA" id="ARBA00022908"/>
    </source>
</evidence>
<keyword evidence="2 4" id="KW-0238">DNA-binding</keyword>
<evidence type="ECO:0000256" key="3">
    <source>
        <dbReference type="ARBA" id="ARBA00023172"/>
    </source>
</evidence>
<evidence type="ECO:0000256" key="4">
    <source>
        <dbReference type="PROSITE-ProRule" id="PRU01248"/>
    </source>
</evidence>
<reference evidence="6 7" key="1">
    <citation type="journal article" date="2019" name="Int. J. Syst. Evol. Microbiol.">
        <title>The Draft Whole-Genome Sequence of the Antibiotic Producer Empedobacter haloabium ATCC 31962 Provides Indications for Its Taxonomic Reclassification.</title>
        <authorList>
            <person name="Miess H."/>
            <person name="Arlt P."/>
            <person name="Apel A.K."/>
            <person name="Weber T."/>
            <person name="Nieselt K."/>
            <person name="Hanssen F."/>
            <person name="Czemmel S."/>
            <person name="Nahnsen S."/>
            <person name="Gross H."/>
        </authorList>
    </citation>
    <scope>NUCLEOTIDE SEQUENCE [LARGE SCALE GENOMIC DNA]</scope>
    <source>
        <strain evidence="6 7">ATCC 31962</strain>
    </source>
</reference>
<sequence>MRQAAARAGAPIDGIAWLGEWEWPFEGGYTLMSKLSWANGLGGSELCRAVFGRNLVMSNNAGRHGRSLLDMGWVEAGGSLGIPYLRDKAIEGTLVSRAGRWTHLLASDSAFRYCPECLAHGYQSALYQIEGIAACPIHNVPLHVRCRHCGAITQRYAITGPGFETPFHCATCLAPLGSTFSPAAWEDAALRHAAYTQLEPIARWLEQLAATTLQWNRWDQWHFPLRWHSSDVERHRATFQILARAVALPDEFALPTTSTHTANLYLGALAEPLKSRAPPETGARDAQTERDRVTLYKAVRRYLKRRLQGCKRVVIGHLADEIAVSTFDSTMQLSAVACPRAQALTLWRIHFEVLQPDLHALTLRPSALYWPAGVAIDDAAWAAYSLASFHAAVRAFDAWRDLALTLADADLLGQDRARARALHARFAPLLAPSILPTFPAVTSLTFTDDDGRSRLFIVGPPDTDASLCGPSQGHLWCSCGNVSKHHHCGAAAKGTSVARTPVAPAAQRTAENINLAYFLPMDQLWLPPALDGSVPRRAPSKWPCLLDAKNDMAALSSWLDTCKSATTRRAYTQEVEKVLVWCVAQRGIALSDMTTNDAKAFETFLAAPAPPDVWLPSHTPGAPRRWSPFRKVPSETTQRRTIGILALLFKYWAGKGYIALSPWYSRERNVDVAQRHGEGVRCSPSRETLLTLDEWAYLASAATASEEDVAACIVLYLAYYSGLRRSEILHIQAKDLHRAVLSAQGTEIWSVDIQQRPEQRRRVYLMPDLVAILSSVVPVEISEFSAFIARCPDDYLVTMLGRMPRAGPANAAPVVTGEAISLWLKPMFVRAAQLAEQTGDGIAAQRLRKASLFWISGSLERHLKVLDKGTLDCWLVVGACSLYPPLLVPLLPGRQALGPAEITDAMSRLSAVLSDTRLTRTIGSERLSQSA</sequence>